<dbReference type="Proteomes" id="UP001156882">
    <property type="component" value="Unassembled WGS sequence"/>
</dbReference>
<dbReference type="Gene3D" id="3.40.190.10">
    <property type="entry name" value="Periplasmic binding protein-like II"/>
    <property type="match status" value="2"/>
</dbReference>
<evidence type="ECO:0000256" key="4">
    <source>
        <dbReference type="SAM" id="SignalP"/>
    </source>
</evidence>
<feature type="chain" id="PRO_5045638867" evidence="4">
    <location>
        <begin position="24"/>
        <end position="256"/>
    </location>
</feature>
<evidence type="ECO:0000256" key="3">
    <source>
        <dbReference type="ARBA" id="ARBA00022729"/>
    </source>
</evidence>
<comment type="caution">
    <text evidence="5">The sequence shown here is derived from an EMBL/GenBank/DDBJ whole genome shotgun (WGS) entry which is preliminary data.</text>
</comment>
<name>A0ABQ6CEQ8_9HYPH</name>
<dbReference type="PIRSF" id="PIRSF004846">
    <property type="entry name" value="ModA"/>
    <property type="match status" value="1"/>
</dbReference>
<dbReference type="InterPro" id="IPR005950">
    <property type="entry name" value="ModA"/>
</dbReference>
<evidence type="ECO:0000256" key="2">
    <source>
        <dbReference type="ARBA" id="ARBA00022723"/>
    </source>
</evidence>
<dbReference type="NCBIfam" id="TIGR01256">
    <property type="entry name" value="modA"/>
    <property type="match status" value="1"/>
</dbReference>
<dbReference type="RefSeq" id="WP_284310963.1">
    <property type="nucleotide sequence ID" value="NZ_BSPC01000009.1"/>
</dbReference>
<dbReference type="PANTHER" id="PTHR30632">
    <property type="entry name" value="MOLYBDATE-BINDING PERIPLASMIC PROTEIN"/>
    <property type="match status" value="1"/>
</dbReference>
<keyword evidence="3 4" id="KW-0732">Signal</keyword>
<gene>
    <name evidence="5" type="primary">modA</name>
    <name evidence="5" type="ORF">GCM10007874_11590</name>
</gene>
<keyword evidence="2" id="KW-0479">Metal-binding</keyword>
<protein>
    <submittedName>
        <fullName evidence="5">Molybdate ABC transporter substrate-binding protein</fullName>
    </submittedName>
</protein>
<sequence length="256" mass="26459">MLRFARRAFLALTLGLVLSPALAQTQDVTVFAAASLKGSLDDAAKAWTKTSGKNVKISYAASSALMKQIEQGAPADIFASADLDWMKYGLDKKLIKPDSVSNLLGNALVLVAPADSTATITLGPNADLAGAIGDSKLAVGEVKTVPAGKYALESLTKLGILASVQPKFAQSDNVRAALALVARGEAKFGIVYATDAAAEPKVKVVATFPEDSHAPIIYPFGLTASSTNADAAAFQAFLKTPDGQAAFAKAGFTLLK</sequence>
<evidence type="ECO:0000313" key="6">
    <source>
        <dbReference type="Proteomes" id="UP001156882"/>
    </source>
</evidence>
<comment type="similarity">
    <text evidence="1">Belongs to the bacterial solute-binding protein ModA family.</text>
</comment>
<feature type="signal peptide" evidence="4">
    <location>
        <begin position="1"/>
        <end position="23"/>
    </location>
</feature>
<dbReference type="SUPFAM" id="SSF53850">
    <property type="entry name" value="Periplasmic binding protein-like II"/>
    <property type="match status" value="1"/>
</dbReference>
<evidence type="ECO:0000313" key="5">
    <source>
        <dbReference type="EMBL" id="GLS18143.1"/>
    </source>
</evidence>
<evidence type="ECO:0000256" key="1">
    <source>
        <dbReference type="ARBA" id="ARBA00009175"/>
    </source>
</evidence>
<accession>A0ABQ6CEQ8</accession>
<dbReference type="CDD" id="cd13536">
    <property type="entry name" value="PBP2_EcModA"/>
    <property type="match status" value="1"/>
</dbReference>
<keyword evidence="6" id="KW-1185">Reference proteome</keyword>
<dbReference type="Pfam" id="PF13531">
    <property type="entry name" value="SBP_bac_11"/>
    <property type="match status" value="1"/>
</dbReference>
<dbReference type="InterPro" id="IPR050682">
    <property type="entry name" value="ModA/WtpA"/>
</dbReference>
<organism evidence="5 6">
    <name type="scientific">Labrys miyagiensis</name>
    <dbReference type="NCBI Taxonomy" id="346912"/>
    <lineage>
        <taxon>Bacteria</taxon>
        <taxon>Pseudomonadati</taxon>
        <taxon>Pseudomonadota</taxon>
        <taxon>Alphaproteobacteria</taxon>
        <taxon>Hyphomicrobiales</taxon>
        <taxon>Xanthobacteraceae</taxon>
        <taxon>Labrys</taxon>
    </lineage>
</organism>
<proteinExistence type="inferred from homology"/>
<dbReference type="PANTHER" id="PTHR30632:SF17">
    <property type="entry name" value="MOLYBDATE-BINDING PROTEIN MODA"/>
    <property type="match status" value="1"/>
</dbReference>
<dbReference type="EMBL" id="BSPC01000009">
    <property type="protein sequence ID" value="GLS18143.1"/>
    <property type="molecule type" value="Genomic_DNA"/>
</dbReference>
<reference evidence="6" key="1">
    <citation type="journal article" date="2019" name="Int. J. Syst. Evol. Microbiol.">
        <title>The Global Catalogue of Microorganisms (GCM) 10K type strain sequencing project: providing services to taxonomists for standard genome sequencing and annotation.</title>
        <authorList>
            <consortium name="The Broad Institute Genomics Platform"/>
            <consortium name="The Broad Institute Genome Sequencing Center for Infectious Disease"/>
            <person name="Wu L."/>
            <person name="Ma J."/>
        </authorList>
    </citation>
    <scope>NUCLEOTIDE SEQUENCE [LARGE SCALE GENOMIC DNA]</scope>
    <source>
        <strain evidence="6">NBRC 101365</strain>
    </source>
</reference>